<dbReference type="EMBL" id="JBEFKJ010000022">
    <property type="protein sequence ID" value="KAL2040108.1"/>
    <property type="molecule type" value="Genomic_DNA"/>
</dbReference>
<evidence type="ECO:0000313" key="3">
    <source>
        <dbReference type="Proteomes" id="UP001590950"/>
    </source>
</evidence>
<sequence>MKLSTTALSFASLYLWGTTYLVNAQALPLNISKVVPGGSILPQLLAIVNQLNTSAISTTNKDAWPSMPFLLPNIMDTAKYPEWLNFTAAGRDFNDQETLTLSLVLFEQMRVWITSAWYDPCQDHNHLSGFGVINLKLECHKTIPSVLTVVMALAQYMVLVLTWGGREMTFDFGVGTDYSHEASEGTFKIFIELNSGLGATSIT</sequence>
<name>A0ABR4A369_9LECA</name>
<protein>
    <submittedName>
        <fullName evidence="2">Uncharacterized protein</fullName>
    </submittedName>
</protein>
<dbReference type="Proteomes" id="UP001590950">
    <property type="component" value="Unassembled WGS sequence"/>
</dbReference>
<gene>
    <name evidence="2" type="ORF">N7G274_007011</name>
</gene>
<keyword evidence="3" id="KW-1185">Reference proteome</keyword>
<organism evidence="2 3">
    <name type="scientific">Stereocaulon virgatum</name>
    <dbReference type="NCBI Taxonomy" id="373712"/>
    <lineage>
        <taxon>Eukaryota</taxon>
        <taxon>Fungi</taxon>
        <taxon>Dikarya</taxon>
        <taxon>Ascomycota</taxon>
        <taxon>Pezizomycotina</taxon>
        <taxon>Lecanoromycetes</taxon>
        <taxon>OSLEUM clade</taxon>
        <taxon>Lecanoromycetidae</taxon>
        <taxon>Lecanorales</taxon>
        <taxon>Lecanorineae</taxon>
        <taxon>Stereocaulaceae</taxon>
        <taxon>Stereocaulon</taxon>
    </lineage>
</organism>
<feature type="signal peptide" evidence="1">
    <location>
        <begin position="1"/>
        <end position="26"/>
    </location>
</feature>
<evidence type="ECO:0000256" key="1">
    <source>
        <dbReference type="SAM" id="SignalP"/>
    </source>
</evidence>
<proteinExistence type="predicted"/>
<comment type="caution">
    <text evidence="2">The sequence shown here is derived from an EMBL/GenBank/DDBJ whole genome shotgun (WGS) entry which is preliminary data.</text>
</comment>
<feature type="chain" id="PRO_5046421289" evidence="1">
    <location>
        <begin position="27"/>
        <end position="203"/>
    </location>
</feature>
<keyword evidence="1" id="KW-0732">Signal</keyword>
<evidence type="ECO:0000313" key="2">
    <source>
        <dbReference type="EMBL" id="KAL2040108.1"/>
    </source>
</evidence>
<reference evidence="2 3" key="1">
    <citation type="submission" date="2024-09" db="EMBL/GenBank/DDBJ databases">
        <title>Rethinking Asexuality: The Enigmatic Case of Functional Sexual Genes in Lepraria (Stereocaulaceae).</title>
        <authorList>
            <person name="Doellman M."/>
            <person name="Sun Y."/>
            <person name="Barcenas-Pena A."/>
            <person name="Lumbsch H.T."/>
            <person name="Grewe F."/>
        </authorList>
    </citation>
    <scope>NUCLEOTIDE SEQUENCE [LARGE SCALE GENOMIC DNA]</scope>
    <source>
        <strain evidence="2 3">Mercado 3170</strain>
    </source>
</reference>
<accession>A0ABR4A369</accession>